<organism evidence="2 3">
    <name type="scientific">Streptomyces oceani</name>
    <dbReference type="NCBI Taxonomy" id="1075402"/>
    <lineage>
        <taxon>Bacteria</taxon>
        <taxon>Bacillati</taxon>
        <taxon>Actinomycetota</taxon>
        <taxon>Actinomycetes</taxon>
        <taxon>Kitasatosporales</taxon>
        <taxon>Streptomycetaceae</taxon>
        <taxon>Streptomyces</taxon>
    </lineage>
</organism>
<reference evidence="2 3" key="1">
    <citation type="journal article" date="2016" name="Front. Microbiol.">
        <title>Comparative Genomics Analysis of Streptomyces Species Reveals Their Adaptation to the Marine Environment and Their Diversity at the Genomic Level.</title>
        <authorList>
            <person name="Tian X."/>
            <person name="Zhang Z."/>
            <person name="Yang T."/>
            <person name="Chen M."/>
            <person name="Li J."/>
            <person name="Chen F."/>
            <person name="Yang J."/>
            <person name="Li W."/>
            <person name="Zhang B."/>
            <person name="Zhang Z."/>
            <person name="Wu J."/>
            <person name="Zhang C."/>
            <person name="Long L."/>
            <person name="Xiao J."/>
        </authorList>
    </citation>
    <scope>NUCLEOTIDE SEQUENCE [LARGE SCALE GENOMIC DNA]</scope>
    <source>
        <strain evidence="2 3">SCSIO 02100</strain>
    </source>
</reference>
<proteinExistence type="predicted"/>
<dbReference type="Proteomes" id="UP000176101">
    <property type="component" value="Unassembled WGS sequence"/>
</dbReference>
<feature type="non-terminal residue" evidence="2">
    <location>
        <position position="89"/>
    </location>
</feature>
<comment type="caution">
    <text evidence="2">The sequence shown here is derived from an EMBL/GenBank/DDBJ whole genome shotgun (WGS) entry which is preliminary data.</text>
</comment>
<name>A0A1E7KS68_9ACTN</name>
<dbReference type="STRING" id="1075402.AN216_00105"/>
<evidence type="ECO:0000313" key="3">
    <source>
        <dbReference type="Proteomes" id="UP000176101"/>
    </source>
</evidence>
<evidence type="ECO:0000256" key="1">
    <source>
        <dbReference type="SAM" id="MobiDB-lite"/>
    </source>
</evidence>
<dbReference type="EMBL" id="LJGU01000022">
    <property type="protein sequence ID" value="OEV06744.1"/>
    <property type="molecule type" value="Genomic_DNA"/>
</dbReference>
<feature type="region of interest" description="Disordered" evidence="1">
    <location>
        <begin position="70"/>
        <end position="89"/>
    </location>
</feature>
<protein>
    <submittedName>
        <fullName evidence="2">Uncharacterized protein</fullName>
    </submittedName>
</protein>
<gene>
    <name evidence="2" type="ORF">AN216_00105</name>
</gene>
<dbReference type="RefSeq" id="WP_170842969.1">
    <property type="nucleotide sequence ID" value="NZ_LJGU01000022.1"/>
</dbReference>
<accession>A0A1E7KS68</accession>
<sequence>LPGLALGWGMWADDGSEMTAGLSDSDRLRMARTGIGSLSTEDALELFDRALDTERTTVLPIRMDRGVLRDRAAEDEPPPLLRKLAGAPA</sequence>
<dbReference type="AlphaFoldDB" id="A0A1E7KS68"/>
<keyword evidence="3" id="KW-1185">Reference proteome</keyword>
<feature type="non-terminal residue" evidence="2">
    <location>
        <position position="1"/>
    </location>
</feature>
<evidence type="ECO:0000313" key="2">
    <source>
        <dbReference type="EMBL" id="OEV06744.1"/>
    </source>
</evidence>
<dbReference type="Gene3D" id="3.40.50.720">
    <property type="entry name" value="NAD(P)-binding Rossmann-like Domain"/>
    <property type="match status" value="1"/>
</dbReference>